<evidence type="ECO:0000256" key="2">
    <source>
        <dbReference type="ARBA" id="ARBA00005013"/>
    </source>
</evidence>
<protein>
    <recommendedName>
        <fullName evidence="6">7,8-dihydroneopterin aldolase</fullName>
        <ecNumber evidence="6">4.1.2.25</ecNumber>
    </recommendedName>
</protein>
<accession>A0A6I6JQN5</accession>
<keyword evidence="4 6" id="KW-0289">Folate biosynthesis</keyword>
<proteinExistence type="inferred from homology"/>
<dbReference type="SMART" id="SM00905">
    <property type="entry name" value="FolB"/>
    <property type="match status" value="1"/>
</dbReference>
<dbReference type="InterPro" id="IPR006156">
    <property type="entry name" value="Dihydroneopterin_aldolase"/>
</dbReference>
<evidence type="ECO:0000256" key="3">
    <source>
        <dbReference type="ARBA" id="ARBA00005708"/>
    </source>
</evidence>
<keyword evidence="9" id="KW-1185">Reference proteome</keyword>
<name>A0A6I6JQN5_9BACT</name>
<dbReference type="KEGG" id="mcos:GM418_06655"/>
<dbReference type="Proteomes" id="UP000428260">
    <property type="component" value="Chromosome"/>
</dbReference>
<dbReference type="PANTHER" id="PTHR42844">
    <property type="entry name" value="DIHYDRONEOPTERIN ALDOLASE 1-RELATED"/>
    <property type="match status" value="1"/>
</dbReference>
<dbReference type="Gene3D" id="3.30.1130.10">
    <property type="match status" value="1"/>
</dbReference>
<dbReference type="EC" id="4.1.2.25" evidence="6"/>
<comment type="pathway">
    <text evidence="2 6">Cofactor biosynthesis; tetrahydrofolate biosynthesis; 2-amino-4-hydroxy-6-hydroxymethyl-7,8-dihydropteridine diphosphate from 7,8-dihydroneopterin triphosphate: step 3/4.</text>
</comment>
<keyword evidence="5 6" id="KW-0456">Lyase</keyword>
<gene>
    <name evidence="8" type="primary">folB</name>
    <name evidence="8" type="ORF">GM418_06655</name>
</gene>
<sequence>MGIIEIEGMQFYAFHGHYETERVVGNNFEVYLRFEADCTKASISDNLSDTTNYQEVYNLVKKEMQNTSHLLEHVVQRILNSLFENFPEIKNAQVKISKINPPMGGEIEKVSVTLSQKTK</sequence>
<evidence type="ECO:0000259" key="7">
    <source>
        <dbReference type="SMART" id="SM00905"/>
    </source>
</evidence>
<comment type="similarity">
    <text evidence="3 6">Belongs to the DHNA family.</text>
</comment>
<evidence type="ECO:0000313" key="9">
    <source>
        <dbReference type="Proteomes" id="UP000428260"/>
    </source>
</evidence>
<comment type="function">
    <text evidence="6">Catalyzes the conversion of 7,8-dihydroneopterin to 6-hydroxymethyl-7,8-dihydropterin.</text>
</comment>
<evidence type="ECO:0000256" key="4">
    <source>
        <dbReference type="ARBA" id="ARBA00022909"/>
    </source>
</evidence>
<dbReference type="InterPro" id="IPR043133">
    <property type="entry name" value="GTP-CH-I_C/QueF"/>
</dbReference>
<dbReference type="EMBL" id="CP046401">
    <property type="protein sequence ID" value="QGY43350.1"/>
    <property type="molecule type" value="Genomic_DNA"/>
</dbReference>
<dbReference type="RefSeq" id="WP_158864390.1">
    <property type="nucleotide sequence ID" value="NZ_CP046401.1"/>
</dbReference>
<feature type="domain" description="Dihydroneopterin aldolase/epimerase" evidence="7">
    <location>
        <begin position="4"/>
        <end position="116"/>
    </location>
</feature>
<evidence type="ECO:0000313" key="8">
    <source>
        <dbReference type="EMBL" id="QGY43350.1"/>
    </source>
</evidence>
<evidence type="ECO:0000256" key="6">
    <source>
        <dbReference type="RuleBase" id="RU362079"/>
    </source>
</evidence>
<evidence type="ECO:0000256" key="1">
    <source>
        <dbReference type="ARBA" id="ARBA00001353"/>
    </source>
</evidence>
<dbReference type="UniPathway" id="UPA00077">
    <property type="reaction ID" value="UER00154"/>
</dbReference>
<dbReference type="PANTHER" id="PTHR42844:SF1">
    <property type="entry name" value="DIHYDRONEOPTERIN ALDOLASE 1-RELATED"/>
    <property type="match status" value="1"/>
</dbReference>
<dbReference type="NCBIfam" id="TIGR00525">
    <property type="entry name" value="folB"/>
    <property type="match status" value="1"/>
</dbReference>
<dbReference type="AlphaFoldDB" id="A0A6I6JQN5"/>
<dbReference type="InterPro" id="IPR006157">
    <property type="entry name" value="FolB_dom"/>
</dbReference>
<dbReference type="NCBIfam" id="TIGR00526">
    <property type="entry name" value="folB_dom"/>
    <property type="match status" value="1"/>
</dbReference>
<evidence type="ECO:0000256" key="5">
    <source>
        <dbReference type="ARBA" id="ARBA00023239"/>
    </source>
</evidence>
<dbReference type="GO" id="GO:0046656">
    <property type="term" value="P:folic acid biosynthetic process"/>
    <property type="evidence" value="ECO:0007669"/>
    <property type="project" value="UniProtKB-UniRule"/>
</dbReference>
<dbReference type="GO" id="GO:0004150">
    <property type="term" value="F:dihydroneopterin aldolase activity"/>
    <property type="evidence" value="ECO:0007669"/>
    <property type="project" value="UniProtKB-UniRule"/>
</dbReference>
<dbReference type="Pfam" id="PF02152">
    <property type="entry name" value="FolB"/>
    <property type="match status" value="1"/>
</dbReference>
<organism evidence="8 9">
    <name type="scientific">Maribellus comscasis</name>
    <dbReference type="NCBI Taxonomy" id="2681766"/>
    <lineage>
        <taxon>Bacteria</taxon>
        <taxon>Pseudomonadati</taxon>
        <taxon>Bacteroidota</taxon>
        <taxon>Bacteroidia</taxon>
        <taxon>Marinilabiliales</taxon>
        <taxon>Prolixibacteraceae</taxon>
        <taxon>Maribellus</taxon>
    </lineage>
</organism>
<dbReference type="GO" id="GO:0046654">
    <property type="term" value="P:tetrahydrofolate biosynthetic process"/>
    <property type="evidence" value="ECO:0007669"/>
    <property type="project" value="UniProtKB-UniRule"/>
</dbReference>
<reference evidence="8 9" key="1">
    <citation type="submission" date="2019-11" db="EMBL/GenBank/DDBJ databases">
        <authorList>
            <person name="Zheng R.K."/>
            <person name="Sun C.M."/>
        </authorList>
    </citation>
    <scope>NUCLEOTIDE SEQUENCE [LARGE SCALE GENOMIC DNA]</scope>
    <source>
        <strain evidence="8 9">WC007</strain>
    </source>
</reference>
<dbReference type="SUPFAM" id="SSF55620">
    <property type="entry name" value="Tetrahydrobiopterin biosynthesis enzymes-like"/>
    <property type="match status" value="1"/>
</dbReference>
<dbReference type="GO" id="GO:0005737">
    <property type="term" value="C:cytoplasm"/>
    <property type="evidence" value="ECO:0007669"/>
    <property type="project" value="TreeGrafter"/>
</dbReference>
<comment type="catalytic activity">
    <reaction evidence="1 6">
        <text>7,8-dihydroneopterin = 6-hydroxymethyl-7,8-dihydropterin + glycolaldehyde</text>
        <dbReference type="Rhea" id="RHEA:10540"/>
        <dbReference type="ChEBI" id="CHEBI:17001"/>
        <dbReference type="ChEBI" id="CHEBI:17071"/>
        <dbReference type="ChEBI" id="CHEBI:44841"/>
        <dbReference type="EC" id="4.1.2.25"/>
    </reaction>
</comment>